<keyword evidence="3 8" id="KW-0067">ATP-binding</keyword>
<evidence type="ECO:0000256" key="6">
    <source>
        <dbReference type="ARBA" id="ARBA00072811"/>
    </source>
</evidence>
<dbReference type="PANTHER" id="PTHR45772">
    <property type="entry name" value="CONSERVED COMPONENT OF ABC TRANSPORTER FOR NATURAL AMINO ACIDS-RELATED"/>
    <property type="match status" value="1"/>
</dbReference>
<evidence type="ECO:0000313" key="8">
    <source>
        <dbReference type="EMBL" id="MBS3061898.1"/>
    </source>
</evidence>
<proteinExistence type="predicted"/>
<keyword evidence="4" id="KW-0029">Amino-acid transport</keyword>
<dbReference type="Pfam" id="PF00005">
    <property type="entry name" value="ABC_tran"/>
    <property type="match status" value="1"/>
</dbReference>
<evidence type="ECO:0000256" key="1">
    <source>
        <dbReference type="ARBA" id="ARBA00022448"/>
    </source>
</evidence>
<accession>A0A8T4L3J1</accession>
<organism evidence="8 9">
    <name type="scientific">Candidatus Iainarchaeum sp</name>
    <dbReference type="NCBI Taxonomy" id="3101447"/>
    <lineage>
        <taxon>Archaea</taxon>
        <taxon>Candidatus Iainarchaeota</taxon>
        <taxon>Candidatus Iainarchaeia</taxon>
        <taxon>Candidatus Iainarchaeales</taxon>
        <taxon>Candidatus Iainarchaeaceae</taxon>
        <taxon>Candidatus Iainarchaeum</taxon>
    </lineage>
</organism>
<dbReference type="InterPro" id="IPR051120">
    <property type="entry name" value="ABC_AA/LPS_Transport"/>
</dbReference>
<dbReference type="FunFam" id="3.40.50.300:FF:000421">
    <property type="entry name" value="Branched-chain amino acid ABC transporter ATP-binding protein"/>
    <property type="match status" value="1"/>
</dbReference>
<dbReference type="GO" id="GO:0005886">
    <property type="term" value="C:plasma membrane"/>
    <property type="evidence" value="ECO:0007669"/>
    <property type="project" value="TreeGrafter"/>
</dbReference>
<sequence>MLSVQGLSKRFGGVKAVSECSFSVEPNKITALIGPNGAGKSTVFNLVSGVLSPDAGKIVFDGADITGFLPEAVSKKGIARLFQKSSLFKNLSVRENLLLGLDSNDTGFVSNMVGRGSALLALEKPVSDSLALVGLKGIENKSAGELSFGQKRLVELSRTMLSPHKLLMLDEPVAGVNPKIRSEIAELLVELRKKGETVLLIEHDMNFTLSVSDRVIVMDDGRVIAEGSPKEIRKNPMVLEAYLGE</sequence>
<reference evidence="8" key="2">
    <citation type="submission" date="2021-05" db="EMBL/GenBank/DDBJ databases">
        <title>Protein family content uncovers lineage relationships and bacterial pathway maintenance mechanisms in DPANN archaea.</title>
        <authorList>
            <person name="Castelle C.J."/>
            <person name="Meheust R."/>
            <person name="Jaffe A.L."/>
            <person name="Seitz K."/>
            <person name="Gong X."/>
            <person name="Baker B.J."/>
            <person name="Banfield J.F."/>
        </authorList>
    </citation>
    <scope>NUCLEOTIDE SEQUENCE</scope>
    <source>
        <strain evidence="8">RIFCSPLOWO2_01_FULL_AR10_48_17</strain>
    </source>
</reference>
<dbReference type="InterPro" id="IPR032823">
    <property type="entry name" value="BCA_ABC_TP_C"/>
</dbReference>
<dbReference type="Gene3D" id="3.40.50.300">
    <property type="entry name" value="P-loop containing nucleotide triphosphate hydrolases"/>
    <property type="match status" value="1"/>
</dbReference>
<dbReference type="SMART" id="SM00382">
    <property type="entry name" value="AAA"/>
    <property type="match status" value="1"/>
</dbReference>
<evidence type="ECO:0000256" key="5">
    <source>
        <dbReference type="ARBA" id="ARBA00056071"/>
    </source>
</evidence>
<evidence type="ECO:0000259" key="7">
    <source>
        <dbReference type="PROSITE" id="PS50893"/>
    </source>
</evidence>
<dbReference type="InterPro" id="IPR003439">
    <property type="entry name" value="ABC_transporter-like_ATP-bd"/>
</dbReference>
<dbReference type="AlphaFoldDB" id="A0A8T4L3J1"/>
<dbReference type="CDD" id="cd03219">
    <property type="entry name" value="ABC_Mj1267_LivG_branched"/>
    <property type="match status" value="1"/>
</dbReference>
<dbReference type="Proteomes" id="UP000675968">
    <property type="component" value="Unassembled WGS sequence"/>
</dbReference>
<dbReference type="Pfam" id="PF12399">
    <property type="entry name" value="BCA_ABC_TP_C"/>
    <property type="match status" value="1"/>
</dbReference>
<comment type="caution">
    <text evidence="8">The sequence shown here is derived from an EMBL/GenBank/DDBJ whole genome shotgun (WGS) entry which is preliminary data.</text>
</comment>
<dbReference type="GO" id="GO:0005524">
    <property type="term" value="F:ATP binding"/>
    <property type="evidence" value="ECO:0007669"/>
    <property type="project" value="UniProtKB-KW"/>
</dbReference>
<feature type="domain" description="ABC transporter" evidence="7">
    <location>
        <begin position="2"/>
        <end position="245"/>
    </location>
</feature>
<gene>
    <name evidence="8" type="ORF">J4215_04935</name>
</gene>
<evidence type="ECO:0000256" key="3">
    <source>
        <dbReference type="ARBA" id="ARBA00022840"/>
    </source>
</evidence>
<dbReference type="EMBL" id="JAGVWC010000011">
    <property type="protein sequence ID" value="MBS3061898.1"/>
    <property type="molecule type" value="Genomic_DNA"/>
</dbReference>
<comment type="function">
    <text evidence="5">Probable component of a branched-chain amino-acid transport system.</text>
</comment>
<dbReference type="PROSITE" id="PS00211">
    <property type="entry name" value="ABC_TRANSPORTER_1"/>
    <property type="match status" value="1"/>
</dbReference>
<dbReference type="PROSITE" id="PS50893">
    <property type="entry name" value="ABC_TRANSPORTER_2"/>
    <property type="match status" value="1"/>
</dbReference>
<dbReference type="GO" id="GO:0016887">
    <property type="term" value="F:ATP hydrolysis activity"/>
    <property type="evidence" value="ECO:0007669"/>
    <property type="project" value="InterPro"/>
</dbReference>
<protein>
    <recommendedName>
        <fullName evidence="6">Probable branched-chain amino acid transport ATP-binding protein LivG</fullName>
    </recommendedName>
</protein>
<dbReference type="SUPFAM" id="SSF52540">
    <property type="entry name" value="P-loop containing nucleoside triphosphate hydrolases"/>
    <property type="match status" value="1"/>
</dbReference>
<dbReference type="InterPro" id="IPR027417">
    <property type="entry name" value="P-loop_NTPase"/>
</dbReference>
<keyword evidence="1" id="KW-0813">Transport</keyword>
<name>A0A8T4L3J1_9ARCH</name>
<dbReference type="PANTHER" id="PTHR45772:SF9">
    <property type="entry name" value="CONSERVED COMPONENT OF ABC TRANSPORTER FOR NATURAL AMINO ACIDS"/>
    <property type="match status" value="1"/>
</dbReference>
<evidence type="ECO:0000313" key="9">
    <source>
        <dbReference type="Proteomes" id="UP000675968"/>
    </source>
</evidence>
<evidence type="ECO:0000256" key="2">
    <source>
        <dbReference type="ARBA" id="ARBA00022741"/>
    </source>
</evidence>
<dbReference type="InterPro" id="IPR003593">
    <property type="entry name" value="AAA+_ATPase"/>
</dbReference>
<reference evidence="8" key="1">
    <citation type="submission" date="2021-03" db="EMBL/GenBank/DDBJ databases">
        <authorList>
            <person name="Jaffe A."/>
        </authorList>
    </citation>
    <scope>NUCLEOTIDE SEQUENCE</scope>
    <source>
        <strain evidence="8">RIFCSPLOWO2_01_FULL_AR10_48_17</strain>
    </source>
</reference>
<dbReference type="InterPro" id="IPR017871">
    <property type="entry name" value="ABC_transporter-like_CS"/>
</dbReference>
<evidence type="ECO:0000256" key="4">
    <source>
        <dbReference type="ARBA" id="ARBA00022970"/>
    </source>
</evidence>
<dbReference type="GO" id="GO:0006865">
    <property type="term" value="P:amino acid transport"/>
    <property type="evidence" value="ECO:0007669"/>
    <property type="project" value="UniProtKB-KW"/>
</dbReference>
<keyword evidence="2" id="KW-0547">Nucleotide-binding</keyword>